<dbReference type="GO" id="GO:0016740">
    <property type="term" value="F:transferase activity"/>
    <property type="evidence" value="ECO:0007669"/>
    <property type="project" value="UniProtKB-KW"/>
</dbReference>
<dbReference type="RefSeq" id="WP_377550683.1">
    <property type="nucleotide sequence ID" value="NZ_JBHSBN010000023.1"/>
</dbReference>
<dbReference type="InterPro" id="IPR037143">
    <property type="entry name" value="4-PPantetheinyl_Trfase_dom_sf"/>
</dbReference>
<dbReference type="SUPFAM" id="SSF56214">
    <property type="entry name" value="4'-phosphopantetheinyl transferase"/>
    <property type="match status" value="1"/>
</dbReference>
<feature type="domain" description="4'-phosphopantetheinyl transferase N-terminal" evidence="2">
    <location>
        <begin position="8"/>
        <end position="103"/>
    </location>
</feature>
<keyword evidence="4" id="KW-1185">Reference proteome</keyword>
<sequence>MTDVDLWWAEARNPAARLVDLLDDEERPRLDRFVRPEDRDRFLVAHALARLVVADALRVTPADVRFDRSCARCGAAHGKPQVVPTHGPAYVSLTHSGRWVGVALCATGPVRTGRVT</sequence>
<dbReference type="Proteomes" id="UP001595868">
    <property type="component" value="Unassembled WGS sequence"/>
</dbReference>
<dbReference type="Gene3D" id="3.90.470.20">
    <property type="entry name" value="4'-phosphopantetheinyl transferase domain"/>
    <property type="match status" value="1"/>
</dbReference>
<keyword evidence="1 3" id="KW-0808">Transferase</keyword>
<accession>A0ABV8KTF7</accession>
<evidence type="ECO:0000259" key="2">
    <source>
        <dbReference type="Pfam" id="PF22624"/>
    </source>
</evidence>
<comment type="caution">
    <text evidence="3">The sequence shown here is derived from an EMBL/GenBank/DDBJ whole genome shotgun (WGS) entry which is preliminary data.</text>
</comment>
<evidence type="ECO:0000313" key="3">
    <source>
        <dbReference type="EMBL" id="MFC4109388.1"/>
    </source>
</evidence>
<gene>
    <name evidence="3" type="ORF">ACFOX0_26090</name>
</gene>
<dbReference type="InterPro" id="IPR050559">
    <property type="entry name" value="P-Pant_transferase_sf"/>
</dbReference>
<dbReference type="EMBL" id="JBHSBN010000023">
    <property type="protein sequence ID" value="MFC4109388.1"/>
    <property type="molecule type" value="Genomic_DNA"/>
</dbReference>
<evidence type="ECO:0000313" key="4">
    <source>
        <dbReference type="Proteomes" id="UP001595868"/>
    </source>
</evidence>
<protein>
    <submittedName>
        <fullName evidence="3">4'-phosphopantetheinyl transferase family protein</fullName>
    </submittedName>
</protein>
<organism evidence="3 4">
    <name type="scientific">Micromonospora zhanjiangensis</name>
    <dbReference type="NCBI Taxonomy" id="1522057"/>
    <lineage>
        <taxon>Bacteria</taxon>
        <taxon>Bacillati</taxon>
        <taxon>Actinomycetota</taxon>
        <taxon>Actinomycetes</taxon>
        <taxon>Micromonosporales</taxon>
        <taxon>Micromonosporaceae</taxon>
        <taxon>Micromonospora</taxon>
    </lineage>
</organism>
<evidence type="ECO:0000256" key="1">
    <source>
        <dbReference type="ARBA" id="ARBA00022679"/>
    </source>
</evidence>
<dbReference type="Pfam" id="PF22624">
    <property type="entry name" value="AASDHPPT_N"/>
    <property type="match status" value="1"/>
</dbReference>
<dbReference type="PANTHER" id="PTHR12215:SF10">
    <property type="entry name" value="L-AMINOADIPATE-SEMIALDEHYDE DEHYDROGENASE-PHOSPHOPANTETHEINYL TRANSFERASE"/>
    <property type="match status" value="1"/>
</dbReference>
<name>A0ABV8KTF7_9ACTN</name>
<dbReference type="PANTHER" id="PTHR12215">
    <property type="entry name" value="PHOSPHOPANTETHEINE TRANSFERASE"/>
    <property type="match status" value="1"/>
</dbReference>
<reference evidence="4" key="1">
    <citation type="journal article" date="2019" name="Int. J. Syst. Evol. Microbiol.">
        <title>The Global Catalogue of Microorganisms (GCM) 10K type strain sequencing project: providing services to taxonomists for standard genome sequencing and annotation.</title>
        <authorList>
            <consortium name="The Broad Institute Genomics Platform"/>
            <consortium name="The Broad Institute Genome Sequencing Center for Infectious Disease"/>
            <person name="Wu L."/>
            <person name="Ma J."/>
        </authorList>
    </citation>
    <scope>NUCLEOTIDE SEQUENCE [LARGE SCALE GENOMIC DNA]</scope>
    <source>
        <strain evidence="4">2902at01</strain>
    </source>
</reference>
<dbReference type="InterPro" id="IPR055066">
    <property type="entry name" value="AASDHPPT_N"/>
</dbReference>
<proteinExistence type="predicted"/>